<evidence type="ECO:0000256" key="3">
    <source>
        <dbReference type="ARBA" id="ARBA00023163"/>
    </source>
</evidence>
<feature type="domain" description="HTH luxR-type" evidence="5">
    <location>
        <begin position="135"/>
        <end position="200"/>
    </location>
</feature>
<sequence>MANETVVHVIDDDAAVRDSIAFLLETADLRVCAHESAVAFLAASDRAPGCIVTDVRMPEMTGIELARRLRDGGSREPVIIITGHADVPLAIEAMHAGVADFIEKPFDDDLLLAAIRRVVDKAGEAASAEAERREIAARFDSLSGRERDVLKGLVEGHANKVIAYDLDISPRTVEVYRANLMSKMQAGSLSELVRMVLTLQSFTNDSSVI</sequence>
<dbReference type="PROSITE" id="PS50110">
    <property type="entry name" value="RESPONSE_REGULATORY"/>
    <property type="match status" value="1"/>
</dbReference>
<dbReference type="PRINTS" id="PR00038">
    <property type="entry name" value="HTHLUXR"/>
</dbReference>
<dbReference type="Gene3D" id="3.40.50.2300">
    <property type="match status" value="1"/>
</dbReference>
<keyword evidence="4" id="KW-0597">Phosphoprotein</keyword>
<dbReference type="GO" id="GO:0003677">
    <property type="term" value="F:DNA binding"/>
    <property type="evidence" value="ECO:0007669"/>
    <property type="project" value="UniProtKB-KW"/>
</dbReference>
<feature type="modified residue" description="4-aspartylphosphate" evidence="4">
    <location>
        <position position="54"/>
    </location>
</feature>
<dbReference type="SMART" id="SM00421">
    <property type="entry name" value="HTH_LUXR"/>
    <property type="match status" value="1"/>
</dbReference>
<dbReference type="AlphaFoldDB" id="A0A0B4CSN4"/>
<dbReference type="InterPro" id="IPR001789">
    <property type="entry name" value="Sig_transdc_resp-reg_receiver"/>
</dbReference>
<evidence type="ECO:0000259" key="6">
    <source>
        <dbReference type="PROSITE" id="PS50110"/>
    </source>
</evidence>
<dbReference type="GO" id="GO:0006355">
    <property type="term" value="P:regulation of DNA-templated transcription"/>
    <property type="evidence" value="ECO:0007669"/>
    <property type="project" value="InterPro"/>
</dbReference>
<evidence type="ECO:0000256" key="4">
    <source>
        <dbReference type="PROSITE-ProRule" id="PRU00169"/>
    </source>
</evidence>
<dbReference type="InterPro" id="IPR036388">
    <property type="entry name" value="WH-like_DNA-bd_sf"/>
</dbReference>
<dbReference type="PROSITE" id="PS00622">
    <property type="entry name" value="HTH_LUXR_1"/>
    <property type="match status" value="1"/>
</dbReference>
<dbReference type="STRING" id="172043.RM53_15500"/>
<name>A0A0B4CSN4_9CAUL</name>
<gene>
    <name evidence="7" type="primary">fixJ</name>
    <name evidence="7" type="ORF">RM53_15500</name>
</gene>
<feature type="domain" description="Response regulatory" evidence="6">
    <location>
        <begin position="6"/>
        <end position="119"/>
    </location>
</feature>
<dbReference type="InterPro" id="IPR011006">
    <property type="entry name" value="CheY-like_superfamily"/>
</dbReference>
<accession>A0A0B4CSN4</accession>
<dbReference type="SUPFAM" id="SSF52172">
    <property type="entry name" value="CheY-like"/>
    <property type="match status" value="1"/>
</dbReference>
<keyword evidence="3" id="KW-0804">Transcription</keyword>
<dbReference type="Pfam" id="PF00196">
    <property type="entry name" value="GerE"/>
    <property type="match status" value="1"/>
</dbReference>
<protein>
    <submittedName>
        <fullName evidence="7">Response regulator FixJ</fullName>
    </submittedName>
</protein>
<keyword evidence="1" id="KW-0805">Transcription regulation</keyword>
<dbReference type="NCBIfam" id="NF006900">
    <property type="entry name" value="PRK09390.1"/>
    <property type="match status" value="1"/>
</dbReference>
<evidence type="ECO:0000256" key="1">
    <source>
        <dbReference type="ARBA" id="ARBA00023015"/>
    </source>
</evidence>
<reference evidence="7 8" key="1">
    <citation type="submission" date="2014-12" db="EMBL/GenBank/DDBJ databases">
        <title>Genome sequencing of Brevundimonas nasdae TPW30.</title>
        <authorList>
            <person name="Tan P.W."/>
            <person name="Chan K.-G."/>
        </authorList>
    </citation>
    <scope>NUCLEOTIDE SEQUENCE [LARGE SCALE GENOMIC DNA]</scope>
    <source>
        <strain evidence="7 8">TPW30</strain>
    </source>
</reference>
<dbReference type="CDD" id="cd17537">
    <property type="entry name" value="REC_FixJ"/>
    <property type="match status" value="1"/>
</dbReference>
<dbReference type="GO" id="GO:0000160">
    <property type="term" value="P:phosphorelay signal transduction system"/>
    <property type="evidence" value="ECO:0007669"/>
    <property type="project" value="InterPro"/>
</dbReference>
<dbReference type="PANTHER" id="PTHR44688:SF16">
    <property type="entry name" value="DNA-BINDING TRANSCRIPTIONAL ACTIVATOR DEVR_DOSR"/>
    <property type="match status" value="1"/>
</dbReference>
<dbReference type="PANTHER" id="PTHR44688">
    <property type="entry name" value="DNA-BINDING TRANSCRIPTIONAL ACTIVATOR DEVR_DOSR"/>
    <property type="match status" value="1"/>
</dbReference>
<comment type="caution">
    <text evidence="7">The sequence shown here is derived from an EMBL/GenBank/DDBJ whole genome shotgun (WGS) entry which is preliminary data.</text>
</comment>
<organism evidence="7 8">
    <name type="scientific">Brevundimonas nasdae</name>
    <dbReference type="NCBI Taxonomy" id="172043"/>
    <lineage>
        <taxon>Bacteria</taxon>
        <taxon>Pseudomonadati</taxon>
        <taxon>Pseudomonadota</taxon>
        <taxon>Alphaproteobacteria</taxon>
        <taxon>Caulobacterales</taxon>
        <taxon>Caulobacteraceae</taxon>
        <taxon>Brevundimonas</taxon>
    </lineage>
</organism>
<dbReference type="Pfam" id="PF00072">
    <property type="entry name" value="Response_reg"/>
    <property type="match status" value="1"/>
</dbReference>
<evidence type="ECO:0000259" key="5">
    <source>
        <dbReference type="PROSITE" id="PS50043"/>
    </source>
</evidence>
<dbReference type="InterPro" id="IPR016032">
    <property type="entry name" value="Sig_transdc_resp-reg_C-effctor"/>
</dbReference>
<proteinExistence type="predicted"/>
<dbReference type="SUPFAM" id="SSF46894">
    <property type="entry name" value="C-terminal effector domain of the bipartite response regulators"/>
    <property type="match status" value="1"/>
</dbReference>
<evidence type="ECO:0000313" key="7">
    <source>
        <dbReference type="EMBL" id="KIC55175.1"/>
    </source>
</evidence>
<dbReference type="Gene3D" id="1.10.10.10">
    <property type="entry name" value="Winged helix-like DNA-binding domain superfamily/Winged helix DNA-binding domain"/>
    <property type="match status" value="1"/>
</dbReference>
<dbReference type="SMART" id="SM00448">
    <property type="entry name" value="REC"/>
    <property type="match status" value="1"/>
</dbReference>
<dbReference type="Proteomes" id="UP000031166">
    <property type="component" value="Unassembled WGS sequence"/>
</dbReference>
<dbReference type="InterPro" id="IPR000792">
    <property type="entry name" value="Tscrpt_reg_LuxR_C"/>
</dbReference>
<dbReference type="EMBL" id="JWSY01000036">
    <property type="protein sequence ID" value="KIC55175.1"/>
    <property type="molecule type" value="Genomic_DNA"/>
</dbReference>
<keyword evidence="2" id="KW-0238">DNA-binding</keyword>
<evidence type="ECO:0000256" key="2">
    <source>
        <dbReference type="ARBA" id="ARBA00023125"/>
    </source>
</evidence>
<dbReference type="PROSITE" id="PS50043">
    <property type="entry name" value="HTH_LUXR_2"/>
    <property type="match status" value="1"/>
</dbReference>
<evidence type="ECO:0000313" key="8">
    <source>
        <dbReference type="Proteomes" id="UP000031166"/>
    </source>
</evidence>
<dbReference type="CDD" id="cd06170">
    <property type="entry name" value="LuxR_C_like"/>
    <property type="match status" value="1"/>
</dbReference>
<dbReference type="RefSeq" id="WP_039248354.1">
    <property type="nucleotide sequence ID" value="NZ_JWSY01000036.1"/>
</dbReference>